<evidence type="ECO:0000313" key="2">
    <source>
        <dbReference type="EMBL" id="GAA4900723.1"/>
    </source>
</evidence>
<dbReference type="PANTHER" id="PTHR30595:SF6">
    <property type="entry name" value="SCHLAFEN ALBA-2 DOMAIN-CONTAINING PROTEIN"/>
    <property type="match status" value="1"/>
</dbReference>
<dbReference type="GO" id="GO:0005524">
    <property type="term" value="F:ATP binding"/>
    <property type="evidence" value="ECO:0007669"/>
    <property type="project" value="UniProtKB-KW"/>
</dbReference>
<accession>A0ABP9FI25</accession>
<dbReference type="Pfam" id="PF13749">
    <property type="entry name" value="HATPase_c_4"/>
    <property type="match status" value="1"/>
</dbReference>
<dbReference type="EMBL" id="BAABLV010000031">
    <property type="protein sequence ID" value="GAA4900723.1"/>
    <property type="molecule type" value="Genomic_DNA"/>
</dbReference>
<evidence type="ECO:0000313" key="3">
    <source>
        <dbReference type="Proteomes" id="UP001501521"/>
    </source>
</evidence>
<keyword evidence="2" id="KW-0067">ATP-binding</keyword>
<dbReference type="InterPro" id="IPR038475">
    <property type="entry name" value="RecG_C_sf"/>
</dbReference>
<dbReference type="RefSeq" id="WP_345582235.1">
    <property type="nucleotide sequence ID" value="NZ_BAABLV010000031.1"/>
</dbReference>
<dbReference type="Gene3D" id="3.30.950.30">
    <property type="entry name" value="Schlafen, AAA domain"/>
    <property type="match status" value="1"/>
</dbReference>
<keyword evidence="2" id="KW-0547">Nucleotide-binding</keyword>
<reference evidence="3" key="1">
    <citation type="journal article" date="2019" name="Int. J. Syst. Evol. Microbiol.">
        <title>The Global Catalogue of Microorganisms (GCM) 10K type strain sequencing project: providing services to taxonomists for standard genome sequencing and annotation.</title>
        <authorList>
            <consortium name="The Broad Institute Genomics Platform"/>
            <consortium name="The Broad Institute Genome Sequencing Center for Infectious Disease"/>
            <person name="Wu L."/>
            <person name="Ma J."/>
        </authorList>
    </citation>
    <scope>NUCLEOTIDE SEQUENCE [LARGE SCALE GENOMIC DNA]</scope>
    <source>
        <strain evidence="3">JCM 19125</strain>
    </source>
</reference>
<dbReference type="SUPFAM" id="SSF46785">
    <property type="entry name" value="Winged helix' DNA-binding domain"/>
    <property type="match status" value="1"/>
</dbReference>
<sequence>MEAPALTELIAELRLVGTDEQDIEIKSGVGKDILETLSSFSNTAGGLIIVGLAEGAGFAPVDDFDARKARDQLASRMNELTPPVRGTLDIVPYEDGALLLARIPELQPRDKPCYITARGRYQGAFIRVGDGDQRLDAYEVDRLVEEHRQPTWDDEPVPQATLADVMPEALVSYLDSQRHVRRRTFSQGDDIAMQRLHVVKEGAPTLAAILAMGEYPQGFFPRLTVSFAHFPGTTKGDIAEGLRLLDSQTLTGPIPELVEQSVAMVARSMATGAIMEGPYRRELPDYPLAAVREAVVNALMHRDYSPSARGTQVQVNMFVDRLEITNPGGLYGTVTKRTLGHAGLSSTRNQRLSTLLEHVQLPGGGLVAENRGTGFAVMEEALRKALMPPIEVRDDLASFTVIFRRRRVAPAEEARGTTRERVLHLMADRESASTAELRELTGLSRTSIQNAINQLLNEGLLEALEPTRSPRQRYRRAT</sequence>
<dbReference type="InterPro" id="IPR007421">
    <property type="entry name" value="Schlafen_AlbA_2_dom"/>
</dbReference>
<gene>
    <name evidence="2" type="ORF">GCM10025789_19080</name>
</gene>
<dbReference type="Proteomes" id="UP001501521">
    <property type="component" value="Unassembled WGS sequence"/>
</dbReference>
<keyword evidence="3" id="KW-1185">Reference proteome</keyword>
<dbReference type="PANTHER" id="PTHR30595">
    <property type="entry name" value="GLPR-RELATED TRANSCRIPTIONAL REPRESSOR"/>
    <property type="match status" value="1"/>
</dbReference>
<dbReference type="Gene3D" id="1.10.10.10">
    <property type="entry name" value="Winged helix-like DNA-binding domain superfamily/Winged helix DNA-binding domain"/>
    <property type="match status" value="1"/>
</dbReference>
<feature type="domain" description="Schlafen AlbA-2" evidence="1">
    <location>
        <begin position="21"/>
        <end position="135"/>
    </location>
</feature>
<dbReference type="InterPro" id="IPR036390">
    <property type="entry name" value="WH_DNA-bd_sf"/>
</dbReference>
<comment type="caution">
    <text evidence="2">The sequence shown here is derived from an EMBL/GenBank/DDBJ whole genome shotgun (WGS) entry which is preliminary data.</text>
</comment>
<dbReference type="InterPro" id="IPR038461">
    <property type="entry name" value="Schlafen_AlbA_2_dom_sf"/>
</dbReference>
<dbReference type="Pfam" id="PF04326">
    <property type="entry name" value="SLFN_AlbA_2"/>
    <property type="match status" value="1"/>
</dbReference>
<proteinExistence type="predicted"/>
<organism evidence="2 3">
    <name type="scientific">Tessaracoccus lubricantis</name>
    <dbReference type="NCBI Taxonomy" id="545543"/>
    <lineage>
        <taxon>Bacteria</taxon>
        <taxon>Bacillati</taxon>
        <taxon>Actinomycetota</taxon>
        <taxon>Actinomycetes</taxon>
        <taxon>Propionibacteriales</taxon>
        <taxon>Propionibacteriaceae</taxon>
        <taxon>Tessaracoccus</taxon>
    </lineage>
</organism>
<protein>
    <submittedName>
        <fullName evidence="2">ATP-binding protein</fullName>
    </submittedName>
</protein>
<dbReference type="Gene3D" id="3.30.565.60">
    <property type="match status" value="1"/>
</dbReference>
<dbReference type="InterPro" id="IPR036388">
    <property type="entry name" value="WH-like_DNA-bd_sf"/>
</dbReference>
<name>A0ABP9FI25_9ACTN</name>
<evidence type="ECO:0000259" key="1">
    <source>
        <dbReference type="Pfam" id="PF04326"/>
    </source>
</evidence>